<organism evidence="1 2">
    <name type="scientific">Hibiscus sabdariffa</name>
    <name type="common">roselle</name>
    <dbReference type="NCBI Taxonomy" id="183260"/>
    <lineage>
        <taxon>Eukaryota</taxon>
        <taxon>Viridiplantae</taxon>
        <taxon>Streptophyta</taxon>
        <taxon>Embryophyta</taxon>
        <taxon>Tracheophyta</taxon>
        <taxon>Spermatophyta</taxon>
        <taxon>Magnoliopsida</taxon>
        <taxon>eudicotyledons</taxon>
        <taxon>Gunneridae</taxon>
        <taxon>Pentapetalae</taxon>
        <taxon>rosids</taxon>
        <taxon>malvids</taxon>
        <taxon>Malvales</taxon>
        <taxon>Malvaceae</taxon>
        <taxon>Malvoideae</taxon>
        <taxon>Hibiscus</taxon>
    </lineage>
</organism>
<gene>
    <name evidence="1" type="ORF">V6N12_046049</name>
</gene>
<keyword evidence="2" id="KW-1185">Reference proteome</keyword>
<protein>
    <submittedName>
        <fullName evidence="1">Uncharacterized protein</fullName>
    </submittedName>
</protein>
<sequence length="111" mass="12758">MEGMPLMVCTLDNVTPCRLALVLSRHPILHEWVANFSIGNHCSRSQPMDRHPILQQWIANNFKDGFTAPDHWKLLWPDCTILPGLLVVKLEKNKKTCKERYMSALLTGKTF</sequence>
<accession>A0ABR2G4J7</accession>
<dbReference type="EMBL" id="JBBPBM010000003">
    <property type="protein sequence ID" value="KAK8593976.1"/>
    <property type="molecule type" value="Genomic_DNA"/>
</dbReference>
<proteinExistence type="predicted"/>
<evidence type="ECO:0000313" key="2">
    <source>
        <dbReference type="Proteomes" id="UP001472677"/>
    </source>
</evidence>
<comment type="caution">
    <text evidence="1">The sequence shown here is derived from an EMBL/GenBank/DDBJ whole genome shotgun (WGS) entry which is preliminary data.</text>
</comment>
<name>A0ABR2G4J7_9ROSI</name>
<reference evidence="1 2" key="1">
    <citation type="journal article" date="2024" name="G3 (Bethesda)">
        <title>Genome assembly of Hibiscus sabdariffa L. provides insights into metabolisms of medicinal natural products.</title>
        <authorList>
            <person name="Kim T."/>
        </authorList>
    </citation>
    <scope>NUCLEOTIDE SEQUENCE [LARGE SCALE GENOMIC DNA]</scope>
    <source>
        <strain evidence="1">TK-2024</strain>
        <tissue evidence="1">Old leaves</tissue>
    </source>
</reference>
<dbReference type="Proteomes" id="UP001472677">
    <property type="component" value="Unassembled WGS sequence"/>
</dbReference>
<evidence type="ECO:0000313" key="1">
    <source>
        <dbReference type="EMBL" id="KAK8593976.1"/>
    </source>
</evidence>